<evidence type="ECO:0000313" key="1">
    <source>
        <dbReference type="EMBL" id="GAH87081.1"/>
    </source>
</evidence>
<name>X1IXB3_9ZZZZ</name>
<proteinExistence type="predicted"/>
<gene>
    <name evidence="1" type="ORF">S03H2_63723</name>
</gene>
<feature type="non-terminal residue" evidence="1">
    <location>
        <position position="149"/>
    </location>
</feature>
<dbReference type="AlphaFoldDB" id="X1IXB3"/>
<protein>
    <submittedName>
        <fullName evidence="1">Uncharacterized protein</fullName>
    </submittedName>
</protein>
<dbReference type="EMBL" id="BARU01041315">
    <property type="protein sequence ID" value="GAH87081.1"/>
    <property type="molecule type" value="Genomic_DNA"/>
</dbReference>
<sequence length="149" mass="14866">MPAMTPRVVHVIDGGCDVDALSEAFALAGRARPVVCLGPRPPGAEAARRAGNARAVLPAATSVNLRRRKGIAADLAAGRVTACCFSLSAAEAMASAAGDDARLRLAIRLARPPGPGGAASLSDLARRHDVVAAVPCASTAAALEPVLGA</sequence>
<accession>X1IXB3</accession>
<comment type="caution">
    <text evidence="1">The sequence shown here is derived from an EMBL/GenBank/DDBJ whole genome shotgun (WGS) entry which is preliminary data.</text>
</comment>
<reference evidence="1" key="1">
    <citation type="journal article" date="2014" name="Front. Microbiol.">
        <title>High frequency of phylogenetically diverse reductive dehalogenase-homologous genes in deep subseafloor sedimentary metagenomes.</title>
        <authorList>
            <person name="Kawai M."/>
            <person name="Futagami T."/>
            <person name="Toyoda A."/>
            <person name="Takaki Y."/>
            <person name="Nishi S."/>
            <person name="Hori S."/>
            <person name="Arai W."/>
            <person name="Tsubouchi T."/>
            <person name="Morono Y."/>
            <person name="Uchiyama I."/>
            <person name="Ito T."/>
            <person name="Fujiyama A."/>
            <person name="Inagaki F."/>
            <person name="Takami H."/>
        </authorList>
    </citation>
    <scope>NUCLEOTIDE SEQUENCE</scope>
    <source>
        <strain evidence="1">Expedition CK06-06</strain>
    </source>
</reference>
<organism evidence="1">
    <name type="scientific">marine sediment metagenome</name>
    <dbReference type="NCBI Taxonomy" id="412755"/>
    <lineage>
        <taxon>unclassified sequences</taxon>
        <taxon>metagenomes</taxon>
        <taxon>ecological metagenomes</taxon>
    </lineage>
</organism>